<dbReference type="Gene3D" id="1.10.1130.10">
    <property type="entry name" value="Flavocytochrome C3, Chain A"/>
    <property type="match status" value="1"/>
</dbReference>
<sequence>MGAIAAGAVLVQKPAPAPVAPSLNHPAPLPPIGDAVDQFLQKHWHHPLPPQGNPPAHFSEIEASLAPQVCGACHTEQYADWKNSLHSQTMGPGILWQLRLMPQEQANGCLNCHAPLAEQKALLAIEHQWPNAPASSPPAYVPPQLGHEGLVCAACHVREHQRFGPQPRNELPDSNLLHNGFTVSAAFEDSRFCATCHQFPEDGPRTAGKLREDTLTQWQASQYPSQQQHCQSCHMPDRKHQWQGIHSPDMVRTALSFKVSRDENQVTAAITNSGAGHHFPTYMVPKVYIELWLVSRTGHRQKLSEDVIGWQVDVSLQEESFDTRIAAGETRFIKGLLPAQPNADDRIEIQVLVKPREHYERTFLSVLAQADKLDSTTLLLLQQAYDEAVATHFAWTPFTQSLSSLNGN</sequence>
<protein>
    <recommendedName>
        <fullName evidence="1">Cytochrome c-552/4 domain-containing protein</fullName>
    </recommendedName>
</protein>
<name>A0A928YSV9_9GAMM</name>
<gene>
    <name evidence="2" type="ORF">C4F51_06385</name>
</gene>
<evidence type="ECO:0000313" key="2">
    <source>
        <dbReference type="EMBL" id="MBE8716816.1"/>
    </source>
</evidence>
<accession>A0A928YSV9</accession>
<dbReference type="Pfam" id="PF13435">
    <property type="entry name" value="Cytochrome_C554"/>
    <property type="match status" value="1"/>
</dbReference>
<evidence type="ECO:0000259" key="1">
    <source>
        <dbReference type="Pfam" id="PF13435"/>
    </source>
</evidence>
<dbReference type="EMBL" id="PRDL01000001">
    <property type="protein sequence ID" value="MBE8716816.1"/>
    <property type="molecule type" value="Genomic_DNA"/>
</dbReference>
<keyword evidence="3" id="KW-1185">Reference proteome</keyword>
<evidence type="ECO:0000313" key="3">
    <source>
        <dbReference type="Proteomes" id="UP000652567"/>
    </source>
</evidence>
<comment type="caution">
    <text evidence="2">The sequence shown here is derived from an EMBL/GenBank/DDBJ whole genome shotgun (WGS) entry which is preliminary data.</text>
</comment>
<dbReference type="AlphaFoldDB" id="A0A928YSV9"/>
<dbReference type="SUPFAM" id="SSF48695">
    <property type="entry name" value="Multiheme cytochromes"/>
    <property type="match status" value="1"/>
</dbReference>
<proteinExistence type="predicted"/>
<dbReference type="InterPro" id="IPR036280">
    <property type="entry name" value="Multihaem_cyt_sf"/>
</dbReference>
<organism evidence="2 3">
    <name type="scientific">Cellvibrio polysaccharolyticus</name>
    <dbReference type="NCBI Taxonomy" id="2082724"/>
    <lineage>
        <taxon>Bacteria</taxon>
        <taxon>Pseudomonadati</taxon>
        <taxon>Pseudomonadota</taxon>
        <taxon>Gammaproteobacteria</taxon>
        <taxon>Cellvibrionales</taxon>
        <taxon>Cellvibrionaceae</taxon>
        <taxon>Cellvibrio</taxon>
    </lineage>
</organism>
<reference evidence="2" key="1">
    <citation type="submission" date="2018-07" db="EMBL/GenBank/DDBJ databases">
        <title>Genome assembly of strain Ka43.</title>
        <authorList>
            <person name="Kukolya J."/>
            <person name="Nagy I."/>
            <person name="Horvath B."/>
            <person name="Toth A."/>
        </authorList>
    </citation>
    <scope>NUCLEOTIDE SEQUENCE</scope>
    <source>
        <strain evidence="2">KB43</strain>
    </source>
</reference>
<dbReference type="InterPro" id="IPR023155">
    <property type="entry name" value="Cyt_c-552/4"/>
</dbReference>
<feature type="domain" description="Cytochrome c-552/4" evidence="1">
    <location>
        <begin position="69"/>
        <end position="127"/>
    </location>
</feature>
<dbReference type="Proteomes" id="UP000652567">
    <property type="component" value="Unassembled WGS sequence"/>
</dbReference>